<reference evidence="8 9" key="1">
    <citation type="submission" date="2016-10" db="EMBL/GenBank/DDBJ databases">
        <authorList>
            <person name="de Groot N.N."/>
        </authorList>
    </citation>
    <scope>NUCLEOTIDE SEQUENCE [LARGE SCALE GENOMIC DNA]</scope>
    <source>
        <strain evidence="8 9">LMG 2247</strain>
    </source>
</reference>
<dbReference type="OrthoDB" id="9809772at2"/>
<evidence type="ECO:0000256" key="6">
    <source>
        <dbReference type="PROSITE-ProRule" id="PRU00335"/>
    </source>
</evidence>
<dbReference type="GO" id="GO:0003700">
    <property type="term" value="F:DNA-binding transcription factor activity"/>
    <property type="evidence" value="ECO:0007669"/>
    <property type="project" value="TreeGrafter"/>
</dbReference>
<dbReference type="Gene3D" id="1.10.10.60">
    <property type="entry name" value="Homeodomain-like"/>
    <property type="match status" value="1"/>
</dbReference>
<gene>
    <name evidence="8" type="ORF">SAMN05216466_11847</name>
</gene>
<dbReference type="Pfam" id="PF00440">
    <property type="entry name" value="TetR_N"/>
    <property type="match status" value="1"/>
</dbReference>
<dbReference type="Gene3D" id="1.10.357.10">
    <property type="entry name" value="Tetracycline Repressor, domain 2"/>
    <property type="match status" value="1"/>
</dbReference>
<evidence type="ECO:0000256" key="3">
    <source>
        <dbReference type="ARBA" id="ARBA00023054"/>
    </source>
</evidence>
<evidence type="ECO:0000256" key="4">
    <source>
        <dbReference type="ARBA" id="ARBA00023125"/>
    </source>
</evidence>
<dbReference type="PRINTS" id="PR00455">
    <property type="entry name" value="HTHTETR"/>
</dbReference>
<proteinExistence type="predicted"/>
<evidence type="ECO:0000256" key="1">
    <source>
        <dbReference type="ARBA" id="ARBA00022491"/>
    </source>
</evidence>
<evidence type="ECO:0000256" key="2">
    <source>
        <dbReference type="ARBA" id="ARBA00023015"/>
    </source>
</evidence>
<dbReference type="InterPro" id="IPR001647">
    <property type="entry name" value="HTH_TetR"/>
</dbReference>
<protein>
    <submittedName>
        <fullName evidence="8">DNA-binding transcriptional regulator, AcrR family</fullName>
    </submittedName>
</protein>
<evidence type="ECO:0000313" key="8">
    <source>
        <dbReference type="EMBL" id="SDI16666.1"/>
    </source>
</evidence>
<dbReference type="PROSITE" id="PS50977">
    <property type="entry name" value="HTH_TETR_2"/>
    <property type="match status" value="1"/>
</dbReference>
<keyword evidence="4 6" id="KW-0238">DNA-binding</keyword>
<dbReference type="PANTHER" id="PTHR30055:SF183">
    <property type="entry name" value="NUCLEOID OCCLUSION FACTOR SLMA"/>
    <property type="match status" value="1"/>
</dbReference>
<evidence type="ECO:0000256" key="5">
    <source>
        <dbReference type="ARBA" id="ARBA00023163"/>
    </source>
</evidence>
<dbReference type="Proteomes" id="UP000199706">
    <property type="component" value="Unassembled WGS sequence"/>
</dbReference>
<keyword evidence="3" id="KW-0175">Coiled coil</keyword>
<keyword evidence="2" id="KW-0805">Transcription regulation</keyword>
<dbReference type="AlphaFoldDB" id="A0A1G8ICP3"/>
<dbReference type="EMBL" id="FNCJ01000018">
    <property type="protein sequence ID" value="SDI16666.1"/>
    <property type="molecule type" value="Genomic_DNA"/>
</dbReference>
<evidence type="ECO:0000259" key="7">
    <source>
        <dbReference type="PROSITE" id="PS50977"/>
    </source>
</evidence>
<name>A0A1G8ICP3_9BURK</name>
<evidence type="ECO:0000313" key="9">
    <source>
        <dbReference type="Proteomes" id="UP000199706"/>
    </source>
</evidence>
<dbReference type="InterPro" id="IPR023772">
    <property type="entry name" value="DNA-bd_HTH_TetR-type_CS"/>
</dbReference>
<dbReference type="PANTHER" id="PTHR30055">
    <property type="entry name" value="HTH-TYPE TRANSCRIPTIONAL REGULATOR RUTR"/>
    <property type="match status" value="1"/>
</dbReference>
<dbReference type="PROSITE" id="PS01081">
    <property type="entry name" value="HTH_TETR_1"/>
    <property type="match status" value="1"/>
</dbReference>
<sequence>MRTATRLRPRTKAPEERRDELMNAAQRLFLEQGVATTTVEQITIGADVAKGTFYLHFSSKDDLLAALRERFSAALLSNVQTAVARQPQGEWRKKLASWANGYVAGYLDSIRLHDAVFYESRPPTRKGSVDNRVVDDLAALLQAGVTAQAWSIDDPRFMAVFLFSGLHSAVDHAYMKEKRVNRSRLAQKAEQLFFRTVGLPPE</sequence>
<feature type="domain" description="HTH tetR-type" evidence="7">
    <location>
        <begin position="15"/>
        <end position="75"/>
    </location>
</feature>
<keyword evidence="5" id="KW-0804">Transcription</keyword>
<dbReference type="SUPFAM" id="SSF46689">
    <property type="entry name" value="Homeodomain-like"/>
    <property type="match status" value="1"/>
</dbReference>
<organism evidence="8 9">
    <name type="scientific">Paraburkholderia phenazinium</name>
    <dbReference type="NCBI Taxonomy" id="60549"/>
    <lineage>
        <taxon>Bacteria</taxon>
        <taxon>Pseudomonadati</taxon>
        <taxon>Pseudomonadota</taxon>
        <taxon>Betaproteobacteria</taxon>
        <taxon>Burkholderiales</taxon>
        <taxon>Burkholderiaceae</taxon>
        <taxon>Paraburkholderia</taxon>
    </lineage>
</organism>
<dbReference type="GO" id="GO:0000976">
    <property type="term" value="F:transcription cis-regulatory region binding"/>
    <property type="evidence" value="ECO:0007669"/>
    <property type="project" value="TreeGrafter"/>
</dbReference>
<dbReference type="InterPro" id="IPR009057">
    <property type="entry name" value="Homeodomain-like_sf"/>
</dbReference>
<feature type="DNA-binding region" description="H-T-H motif" evidence="6">
    <location>
        <begin position="38"/>
        <end position="57"/>
    </location>
</feature>
<accession>A0A1G8ICP3</accession>
<dbReference type="RefSeq" id="WP_090690765.1">
    <property type="nucleotide sequence ID" value="NZ_CADERL010000003.1"/>
</dbReference>
<keyword evidence="1" id="KW-0678">Repressor</keyword>
<dbReference type="InterPro" id="IPR050109">
    <property type="entry name" value="HTH-type_TetR-like_transc_reg"/>
</dbReference>